<keyword evidence="2" id="KW-0472">Membrane</keyword>
<evidence type="ECO:0000256" key="1">
    <source>
        <dbReference type="SAM" id="MobiDB-lite"/>
    </source>
</evidence>
<proteinExistence type="predicted"/>
<evidence type="ECO:0000313" key="4">
    <source>
        <dbReference type="EMBL" id="TWT50494.1"/>
    </source>
</evidence>
<feature type="region of interest" description="Disordered" evidence="1">
    <location>
        <begin position="1"/>
        <end position="20"/>
    </location>
</feature>
<dbReference type="OrthoDB" id="231919at2"/>
<keyword evidence="2" id="KW-0812">Transmembrane</keyword>
<dbReference type="PROSITE" id="PS50076">
    <property type="entry name" value="DNAJ_2"/>
    <property type="match status" value="1"/>
</dbReference>
<keyword evidence="2" id="KW-1133">Transmembrane helix</keyword>
<evidence type="ECO:0000256" key="2">
    <source>
        <dbReference type="SAM" id="Phobius"/>
    </source>
</evidence>
<feature type="transmembrane region" description="Helical" evidence="2">
    <location>
        <begin position="462"/>
        <end position="483"/>
    </location>
</feature>
<dbReference type="RefSeq" id="WP_146515714.1">
    <property type="nucleotide sequence ID" value="NZ_SJPI01000002.1"/>
</dbReference>
<feature type="transmembrane region" description="Helical" evidence="2">
    <location>
        <begin position="421"/>
        <end position="442"/>
    </location>
</feature>
<name>A0A5C5WI60_9BACT</name>
<dbReference type="InterPro" id="IPR001623">
    <property type="entry name" value="DnaJ_domain"/>
</dbReference>
<sequence>MNDSSSPDSEPSWDKLPNDPRGFFGLTRSNDFAELKSAYKKLLRRFKPEKFPDEFQKIRAAYESLSEQLRYASPSDPMELDSPALDSTQQFYANDAAPSDLNPDRGDAVSVRPSALEELSHRSPPQIYQQLQDNPNKSDEDYLALAVLSDIAPTSPENDFWNWLLRGIADHPRSVSLLQCVRSYCNQLSAWQDRANALTQASKVIPPDRYFSITESVWDRLLREAPFDDFKSTLEQSERNLGILADRGRLIFFVHLLPAAIWKADPSWFQGVREQIEDSFFDLPHWAQDEVEFVDQLSAYQTIRAEFTQTSAIAQQIDSAIVAFCCEATGDADAQVLQTQYEISGRGLYLMQDLPTDLAGGMTVYWIWERIVDDVDDRIAVHDFSFDTGIPDDELKTACERMMYRVGQRWEKSATFQIRTLSFMVLSCLTMLGLVTCVSLLIRAVMRFLDSEVAAGFADLGMTLVTFIVAIVIVIAILVAVMVKTKLPYSLIRFEVFKLFRVVPATMSQAMAAIGETQEAKIHGEVIDNTDEVVNGMANDPAAWFFARAVQTLNS</sequence>
<feature type="domain" description="J" evidence="3">
    <location>
        <begin position="19"/>
        <end position="70"/>
    </location>
</feature>
<feature type="compositionally biased region" description="Polar residues" evidence="1">
    <location>
        <begin position="126"/>
        <end position="135"/>
    </location>
</feature>
<dbReference type="EMBL" id="SJPI01000002">
    <property type="protein sequence ID" value="TWT50494.1"/>
    <property type="molecule type" value="Genomic_DNA"/>
</dbReference>
<organism evidence="4 5">
    <name type="scientific">Rubripirellula amarantea</name>
    <dbReference type="NCBI Taxonomy" id="2527999"/>
    <lineage>
        <taxon>Bacteria</taxon>
        <taxon>Pseudomonadati</taxon>
        <taxon>Planctomycetota</taxon>
        <taxon>Planctomycetia</taxon>
        <taxon>Pirellulales</taxon>
        <taxon>Pirellulaceae</taxon>
        <taxon>Rubripirellula</taxon>
    </lineage>
</organism>
<comment type="caution">
    <text evidence="4">The sequence shown here is derived from an EMBL/GenBank/DDBJ whole genome shotgun (WGS) entry which is preliminary data.</text>
</comment>
<dbReference type="AlphaFoldDB" id="A0A5C5WI60"/>
<reference evidence="4 5" key="1">
    <citation type="submission" date="2019-02" db="EMBL/GenBank/DDBJ databases">
        <title>Deep-cultivation of Planctomycetes and their phenomic and genomic characterization uncovers novel biology.</title>
        <authorList>
            <person name="Wiegand S."/>
            <person name="Jogler M."/>
            <person name="Boedeker C."/>
            <person name="Pinto D."/>
            <person name="Vollmers J."/>
            <person name="Rivas-Marin E."/>
            <person name="Kohn T."/>
            <person name="Peeters S.H."/>
            <person name="Heuer A."/>
            <person name="Rast P."/>
            <person name="Oberbeckmann S."/>
            <person name="Bunk B."/>
            <person name="Jeske O."/>
            <person name="Meyerdierks A."/>
            <person name="Storesund J.E."/>
            <person name="Kallscheuer N."/>
            <person name="Luecker S."/>
            <person name="Lage O.M."/>
            <person name="Pohl T."/>
            <person name="Merkel B.J."/>
            <person name="Hornburger P."/>
            <person name="Mueller R.-W."/>
            <person name="Bruemmer F."/>
            <person name="Labrenz M."/>
            <person name="Spormann A.M."/>
            <person name="Op Den Camp H."/>
            <person name="Overmann J."/>
            <person name="Amann R."/>
            <person name="Jetten M.S.M."/>
            <person name="Mascher T."/>
            <person name="Medema M.H."/>
            <person name="Devos D.P."/>
            <person name="Kaster A.-K."/>
            <person name="Ovreas L."/>
            <person name="Rohde M."/>
            <person name="Galperin M.Y."/>
            <person name="Jogler C."/>
        </authorList>
    </citation>
    <scope>NUCLEOTIDE SEQUENCE [LARGE SCALE GENOMIC DNA]</scope>
    <source>
        <strain evidence="4 5">Pla22</strain>
    </source>
</reference>
<accession>A0A5C5WI60</accession>
<keyword evidence="5" id="KW-1185">Reference proteome</keyword>
<protein>
    <submittedName>
        <fullName evidence="4">DnaJ domain protein</fullName>
    </submittedName>
</protein>
<feature type="region of interest" description="Disordered" evidence="1">
    <location>
        <begin position="94"/>
        <end position="135"/>
    </location>
</feature>
<feature type="compositionally biased region" description="Low complexity" evidence="1">
    <location>
        <begin position="1"/>
        <end position="10"/>
    </location>
</feature>
<gene>
    <name evidence="4" type="ORF">Pla22_32370</name>
</gene>
<dbReference type="InterPro" id="IPR036869">
    <property type="entry name" value="J_dom_sf"/>
</dbReference>
<evidence type="ECO:0000259" key="3">
    <source>
        <dbReference type="PROSITE" id="PS50076"/>
    </source>
</evidence>
<dbReference type="Proteomes" id="UP000316598">
    <property type="component" value="Unassembled WGS sequence"/>
</dbReference>
<evidence type="ECO:0000313" key="5">
    <source>
        <dbReference type="Proteomes" id="UP000316598"/>
    </source>
</evidence>
<dbReference type="SMART" id="SM00271">
    <property type="entry name" value="DnaJ"/>
    <property type="match status" value="1"/>
</dbReference>
<dbReference type="Gene3D" id="1.10.287.110">
    <property type="entry name" value="DnaJ domain"/>
    <property type="match status" value="1"/>
</dbReference>
<dbReference type="SUPFAM" id="SSF46565">
    <property type="entry name" value="Chaperone J-domain"/>
    <property type="match status" value="1"/>
</dbReference>
<dbReference type="CDD" id="cd06257">
    <property type="entry name" value="DnaJ"/>
    <property type="match status" value="1"/>
</dbReference>